<reference evidence="1 4" key="2">
    <citation type="submission" date="2020-07" db="EMBL/GenBank/DDBJ databases">
        <authorList>
            <person name="Feng H."/>
        </authorList>
    </citation>
    <scope>NUCLEOTIDE SEQUENCE [LARGE SCALE GENOMIC DNA]</scope>
    <source>
        <strain evidence="4">s-12</strain>
        <strain evidence="1">S-12</strain>
    </source>
</reference>
<evidence type="ECO:0000313" key="2">
    <source>
        <dbReference type="EMBL" id="NEY82231.1"/>
    </source>
</evidence>
<organism evidence="2 3">
    <name type="scientific">Bacillus aquiflavi</name>
    <dbReference type="NCBI Taxonomy" id="2672567"/>
    <lineage>
        <taxon>Bacteria</taxon>
        <taxon>Bacillati</taxon>
        <taxon>Bacillota</taxon>
        <taxon>Bacilli</taxon>
        <taxon>Bacillales</taxon>
        <taxon>Bacillaceae</taxon>
        <taxon>Bacillus</taxon>
    </lineage>
</organism>
<sequence length="80" mass="8490">MPYQINIFNIKTNGLNSNANIDIGPTIHNSHTANSKFYGANIAFGDLSPNSSCMANGVGDFDISDQDQIANPSGSVNNMI</sequence>
<evidence type="ECO:0000313" key="3">
    <source>
        <dbReference type="Proteomes" id="UP000472971"/>
    </source>
</evidence>
<dbReference type="Proteomes" id="UP000570010">
    <property type="component" value="Unassembled WGS sequence"/>
</dbReference>
<dbReference type="EMBL" id="JACEIO010000031">
    <property type="protein sequence ID" value="MBA4537975.1"/>
    <property type="molecule type" value="Genomic_DNA"/>
</dbReference>
<dbReference type="Proteomes" id="UP000472971">
    <property type="component" value="Unassembled WGS sequence"/>
</dbReference>
<dbReference type="RefSeq" id="WP_163242620.1">
    <property type="nucleotide sequence ID" value="NZ_JAAIWN010000029.1"/>
</dbReference>
<dbReference type="InterPro" id="IPR019618">
    <property type="entry name" value="Spore_germination_GerPA"/>
</dbReference>
<comment type="caution">
    <text evidence="2">The sequence shown here is derived from an EMBL/GenBank/DDBJ whole genome shotgun (WGS) entry which is preliminary data.</text>
</comment>
<accession>A0A6B3W2X3</accession>
<dbReference type="Pfam" id="PF10676">
    <property type="entry name" value="gerPA"/>
    <property type="match status" value="1"/>
</dbReference>
<evidence type="ECO:0000313" key="1">
    <source>
        <dbReference type="EMBL" id="MBA4537975.1"/>
    </source>
</evidence>
<proteinExistence type="predicted"/>
<dbReference type="EMBL" id="JAAIWN010000029">
    <property type="protein sequence ID" value="NEY82231.1"/>
    <property type="molecule type" value="Genomic_DNA"/>
</dbReference>
<name>A0A6B3W2X3_9BACI</name>
<gene>
    <name evidence="2" type="ORF">G4D64_12130</name>
    <name evidence="1" type="ORF">H1Z61_12740</name>
</gene>
<protein>
    <submittedName>
        <fullName evidence="2">Spore germination protein</fullName>
    </submittedName>
</protein>
<dbReference type="AlphaFoldDB" id="A0A6B3W2X3"/>
<keyword evidence="3" id="KW-1185">Reference proteome</keyword>
<reference evidence="2 3" key="1">
    <citation type="submission" date="2020-02" db="EMBL/GenBank/DDBJ databases">
        <title>Bacillus aquiflavi sp. nov., isolated from yellow water of strong flavor Chinese baijiu in Yibin region of China.</title>
        <authorList>
            <person name="Xie J."/>
        </authorList>
    </citation>
    <scope>NUCLEOTIDE SEQUENCE [LARGE SCALE GENOMIC DNA]</scope>
    <source>
        <strain evidence="2 3">3H-10</strain>
    </source>
</reference>
<evidence type="ECO:0000313" key="4">
    <source>
        <dbReference type="Proteomes" id="UP000570010"/>
    </source>
</evidence>